<evidence type="ECO:0000256" key="1">
    <source>
        <dbReference type="SAM" id="Phobius"/>
    </source>
</evidence>
<organism evidence="2 3">
    <name type="scientific">Dactylosporangium aurantiacum</name>
    <dbReference type="NCBI Taxonomy" id="35754"/>
    <lineage>
        <taxon>Bacteria</taxon>
        <taxon>Bacillati</taxon>
        <taxon>Actinomycetota</taxon>
        <taxon>Actinomycetes</taxon>
        <taxon>Micromonosporales</taxon>
        <taxon>Micromonosporaceae</taxon>
        <taxon>Dactylosporangium</taxon>
    </lineage>
</organism>
<dbReference type="RefSeq" id="WP_033362447.1">
    <property type="nucleotide sequence ID" value="NZ_CP073767.1"/>
</dbReference>
<gene>
    <name evidence="2" type="ORF">Daura_43665</name>
</gene>
<dbReference type="OrthoDB" id="3377763at2"/>
<dbReference type="EMBL" id="CP073767">
    <property type="protein sequence ID" value="UWZ53376.1"/>
    <property type="molecule type" value="Genomic_DNA"/>
</dbReference>
<evidence type="ECO:0000313" key="3">
    <source>
        <dbReference type="Proteomes" id="UP001058003"/>
    </source>
</evidence>
<dbReference type="Proteomes" id="UP001058003">
    <property type="component" value="Chromosome"/>
</dbReference>
<reference evidence="2" key="1">
    <citation type="submission" date="2021-04" db="EMBL/GenBank/DDBJ databases">
        <title>Dactylosporangium aurantiacum NRRL B-8018 full assembly.</title>
        <authorList>
            <person name="Hartkoorn R.C."/>
            <person name="Beaudoing E."/>
            <person name="Hot D."/>
        </authorList>
    </citation>
    <scope>NUCLEOTIDE SEQUENCE</scope>
    <source>
        <strain evidence="2">NRRL B-8018</strain>
    </source>
</reference>
<feature type="transmembrane region" description="Helical" evidence="1">
    <location>
        <begin position="53"/>
        <end position="77"/>
    </location>
</feature>
<evidence type="ECO:0000313" key="2">
    <source>
        <dbReference type="EMBL" id="UWZ53376.1"/>
    </source>
</evidence>
<keyword evidence="1" id="KW-0472">Membrane</keyword>
<keyword evidence="1" id="KW-1133">Transmembrane helix</keyword>
<accession>A0A9Q9IDL3</accession>
<sequence>MPGGLGWEAWTRDNPRKGRLLGMTVPVFLTFPGAALLSLAWSFGYVFVDHQGIAARVGLVAVWVLGLLASALSAALVPEVAGRPAGGRPLAG</sequence>
<name>A0A9Q9IDL3_9ACTN</name>
<feature type="transmembrane region" description="Helical" evidence="1">
    <location>
        <begin position="20"/>
        <end position="41"/>
    </location>
</feature>
<keyword evidence="3" id="KW-1185">Reference proteome</keyword>
<proteinExistence type="predicted"/>
<dbReference type="AlphaFoldDB" id="A0A9Q9IDL3"/>
<dbReference type="KEGG" id="daur:Daura_43665"/>
<protein>
    <submittedName>
        <fullName evidence="2">Uncharacterized protein</fullName>
    </submittedName>
</protein>
<keyword evidence="1" id="KW-0812">Transmembrane</keyword>